<organism evidence="1 2">
    <name type="scientific">Cirrhinus mrigala</name>
    <name type="common">Mrigala</name>
    <dbReference type="NCBI Taxonomy" id="683832"/>
    <lineage>
        <taxon>Eukaryota</taxon>
        <taxon>Metazoa</taxon>
        <taxon>Chordata</taxon>
        <taxon>Craniata</taxon>
        <taxon>Vertebrata</taxon>
        <taxon>Euteleostomi</taxon>
        <taxon>Actinopterygii</taxon>
        <taxon>Neopterygii</taxon>
        <taxon>Teleostei</taxon>
        <taxon>Ostariophysi</taxon>
        <taxon>Cypriniformes</taxon>
        <taxon>Cyprinidae</taxon>
        <taxon>Labeoninae</taxon>
        <taxon>Labeonini</taxon>
        <taxon>Cirrhinus</taxon>
    </lineage>
</organism>
<dbReference type="AlphaFoldDB" id="A0ABD0P2E1"/>
<dbReference type="EMBL" id="JAMKFB020000018">
    <property type="protein sequence ID" value="KAL0168269.1"/>
    <property type="molecule type" value="Genomic_DNA"/>
</dbReference>
<feature type="non-terminal residue" evidence="1">
    <location>
        <position position="1"/>
    </location>
</feature>
<gene>
    <name evidence="1" type="ORF">M9458_036491</name>
</gene>
<proteinExistence type="predicted"/>
<sequence>DRPRMSMATLRSRISFMMRLPSPSTQPSFVGSERLCDTVLPAPPSVVTWSFQKMPPVHPVADPVSFLELP</sequence>
<feature type="non-terminal residue" evidence="1">
    <location>
        <position position="70"/>
    </location>
</feature>
<accession>A0ABD0P2E1</accession>
<keyword evidence="2" id="KW-1185">Reference proteome</keyword>
<protein>
    <submittedName>
        <fullName evidence="1">Uncharacterized protein</fullName>
    </submittedName>
</protein>
<name>A0ABD0P2E1_CIRMR</name>
<dbReference type="Proteomes" id="UP001529510">
    <property type="component" value="Unassembled WGS sequence"/>
</dbReference>
<reference evidence="1 2" key="1">
    <citation type="submission" date="2024-05" db="EMBL/GenBank/DDBJ databases">
        <title>Genome sequencing and assembly of Indian major carp, Cirrhinus mrigala (Hamilton, 1822).</title>
        <authorList>
            <person name="Mohindra V."/>
            <person name="Chowdhury L.M."/>
            <person name="Lal K."/>
            <person name="Jena J.K."/>
        </authorList>
    </citation>
    <scope>NUCLEOTIDE SEQUENCE [LARGE SCALE GENOMIC DNA]</scope>
    <source>
        <strain evidence="1">CM1030</strain>
        <tissue evidence="1">Blood</tissue>
    </source>
</reference>
<comment type="caution">
    <text evidence="1">The sequence shown here is derived from an EMBL/GenBank/DDBJ whole genome shotgun (WGS) entry which is preliminary data.</text>
</comment>
<evidence type="ECO:0000313" key="1">
    <source>
        <dbReference type="EMBL" id="KAL0168269.1"/>
    </source>
</evidence>
<evidence type="ECO:0000313" key="2">
    <source>
        <dbReference type="Proteomes" id="UP001529510"/>
    </source>
</evidence>